<dbReference type="Gene3D" id="3.30.450.330">
    <property type="match status" value="1"/>
</dbReference>
<dbReference type="InterPro" id="IPR036138">
    <property type="entry name" value="PBP_dimer_sf"/>
</dbReference>
<dbReference type="InterPro" id="IPR012338">
    <property type="entry name" value="Beta-lactam/transpept-like"/>
</dbReference>
<feature type="compositionally biased region" description="Polar residues" evidence="4">
    <location>
        <begin position="528"/>
        <end position="540"/>
    </location>
</feature>
<evidence type="ECO:0000256" key="4">
    <source>
        <dbReference type="SAM" id="MobiDB-lite"/>
    </source>
</evidence>
<evidence type="ECO:0000259" key="5">
    <source>
        <dbReference type="Pfam" id="PF00905"/>
    </source>
</evidence>
<protein>
    <submittedName>
        <fullName evidence="7">Cell division protein FtsI</fullName>
    </submittedName>
</protein>
<evidence type="ECO:0000259" key="6">
    <source>
        <dbReference type="Pfam" id="PF03717"/>
    </source>
</evidence>
<reference evidence="7 8" key="1">
    <citation type="submission" date="2017-06" db="EMBL/GenBank/DDBJ databases">
        <title>Cultured bacterium strain Saccharothrix yanglingensis Hhs.015.</title>
        <authorList>
            <person name="Xia Y."/>
        </authorList>
    </citation>
    <scope>NUCLEOTIDE SEQUENCE [LARGE SCALE GENOMIC DNA]</scope>
    <source>
        <strain evidence="7 8">Hhs.015</strain>
    </source>
</reference>
<evidence type="ECO:0000313" key="7">
    <source>
        <dbReference type="EMBL" id="MDQ2589010.1"/>
    </source>
</evidence>
<dbReference type="PANTHER" id="PTHR30627">
    <property type="entry name" value="PEPTIDOGLYCAN D,D-TRANSPEPTIDASE"/>
    <property type="match status" value="1"/>
</dbReference>
<keyword evidence="7" id="KW-0132">Cell division</keyword>
<dbReference type="Pfam" id="PF00905">
    <property type="entry name" value="Transpeptidase"/>
    <property type="match status" value="1"/>
</dbReference>
<keyword evidence="8" id="KW-1185">Reference proteome</keyword>
<feature type="region of interest" description="Disordered" evidence="4">
    <location>
        <begin position="528"/>
        <end position="549"/>
    </location>
</feature>
<dbReference type="InterPro" id="IPR001460">
    <property type="entry name" value="PCN-bd_Tpept"/>
</dbReference>
<dbReference type="Pfam" id="PF03717">
    <property type="entry name" value="PBP_dimer"/>
    <property type="match status" value="1"/>
</dbReference>
<evidence type="ECO:0000313" key="8">
    <source>
        <dbReference type="Proteomes" id="UP001225605"/>
    </source>
</evidence>
<feature type="region of interest" description="Disordered" evidence="4">
    <location>
        <begin position="1"/>
        <end position="28"/>
    </location>
</feature>
<accession>A0ABU0XA72</accession>
<dbReference type="PANTHER" id="PTHR30627:SF1">
    <property type="entry name" value="PEPTIDOGLYCAN D,D-TRANSPEPTIDASE FTSI"/>
    <property type="match status" value="1"/>
</dbReference>
<keyword evidence="3" id="KW-0472">Membrane</keyword>
<dbReference type="GO" id="GO:0051301">
    <property type="term" value="P:cell division"/>
    <property type="evidence" value="ECO:0007669"/>
    <property type="project" value="UniProtKB-KW"/>
</dbReference>
<dbReference type="SUPFAM" id="SSF56601">
    <property type="entry name" value="beta-lactamase/transpeptidase-like"/>
    <property type="match status" value="1"/>
</dbReference>
<feature type="domain" description="Penicillin-binding protein transpeptidase" evidence="5">
    <location>
        <begin position="299"/>
        <end position="610"/>
    </location>
</feature>
<evidence type="ECO:0000256" key="1">
    <source>
        <dbReference type="ARBA" id="ARBA00004370"/>
    </source>
</evidence>
<feature type="domain" description="Penicillin-binding protein dimerisation" evidence="6">
    <location>
        <begin position="76"/>
        <end position="245"/>
    </location>
</feature>
<dbReference type="InterPro" id="IPR050515">
    <property type="entry name" value="Beta-lactam/transpept"/>
</dbReference>
<name>A0ABU0XA72_9PSEU</name>
<evidence type="ECO:0000256" key="2">
    <source>
        <dbReference type="ARBA" id="ARBA00007171"/>
    </source>
</evidence>
<comment type="caution">
    <text evidence="7">The sequence shown here is derived from an EMBL/GenBank/DDBJ whole genome shotgun (WGS) entry which is preliminary data.</text>
</comment>
<dbReference type="Gene3D" id="3.90.1310.10">
    <property type="entry name" value="Penicillin-binding protein 2a (Domain 2)"/>
    <property type="match status" value="1"/>
</dbReference>
<dbReference type="RefSeq" id="WP_306750681.1">
    <property type="nucleotide sequence ID" value="NZ_NSDM01000027.1"/>
</dbReference>
<gene>
    <name evidence="7" type="ORF">CKY47_34725</name>
</gene>
<dbReference type="SUPFAM" id="SSF56519">
    <property type="entry name" value="Penicillin binding protein dimerisation domain"/>
    <property type="match status" value="1"/>
</dbReference>
<comment type="similarity">
    <text evidence="2">Belongs to the transpeptidase family.</text>
</comment>
<keyword evidence="7" id="KW-0131">Cell cycle</keyword>
<dbReference type="InterPro" id="IPR005311">
    <property type="entry name" value="PBP_dimer"/>
</dbReference>
<evidence type="ECO:0000256" key="3">
    <source>
        <dbReference type="ARBA" id="ARBA00023136"/>
    </source>
</evidence>
<proteinExistence type="inferred from homology"/>
<dbReference type="Proteomes" id="UP001225605">
    <property type="component" value="Unassembled WGS sequence"/>
</dbReference>
<organism evidence="7 8">
    <name type="scientific">Saccharothrix yanglingensis</name>
    <dbReference type="NCBI Taxonomy" id="659496"/>
    <lineage>
        <taxon>Bacteria</taxon>
        <taxon>Bacillati</taxon>
        <taxon>Actinomycetota</taxon>
        <taxon>Actinomycetes</taxon>
        <taxon>Pseudonocardiales</taxon>
        <taxon>Pseudonocardiaceae</taxon>
        <taxon>Saccharothrix</taxon>
    </lineage>
</organism>
<dbReference type="Gene3D" id="3.40.710.10">
    <property type="entry name" value="DD-peptidase/beta-lactamase superfamily"/>
    <property type="match status" value="1"/>
</dbReference>
<sequence>MPGPSRGRPARRPLSVRPSAPKRRRGGNSRVRLAVGRLLLVGALLAAGVKLVQVQGFQAEALSAQAEQQRATPIDIPAARGSILDRNGNQLAFSVEARALYAVPRLMRQEWAKALERDPDIGSFEDRIADIAAFFEQTLGKEVAGQKTDRDTVLAKLSQDTTYVELADNVDPGRAAIITDKYFNIGSEYRAVRVYPNGELASNIIGAANWRKDKEPPATHGLLGLEISEDNLLAGRNGRRVVDTMQGNDDVVIPGPGRSRELAAATPGKSLELTLDVDTQYALQRMVTEHTGKTAARSGSAVVLDARTGEILAMANDKTFDPNQFGKADEEHLRNAAVSTVFEPGSVNKVVAAAAAVEDGIHQPDSVLGVDGSIRVSDRVIKDSVPHPRQDMTFTGVFAKSSNVGTLMTAQEIGEDRYAEMLTRFGLGKRTQSGLPGEEAGYVPPRNQWSGSTFGNLPIGQGLSTNLLQMTGMYQAIANDGVRVPPRIIRAEISADGARQVKQPPEGVRVVSPETAKTVRDMFRAVVQRSTSDPDQTGTGPSAALPGYQVSGKTGTAQQVDPKCGCYSHSQYWITFAGIFPADNPRFVVGIMLDNPTVGEQSAAPLFHDVASYLSQRYQVPMSAEPSPVVPLIIKP</sequence>
<comment type="subcellular location">
    <subcellularLocation>
        <location evidence="1">Membrane</location>
    </subcellularLocation>
</comment>
<dbReference type="EMBL" id="NSDM01000027">
    <property type="protein sequence ID" value="MDQ2589010.1"/>
    <property type="molecule type" value="Genomic_DNA"/>
</dbReference>